<dbReference type="AlphaFoldDB" id="A0A432YLG2"/>
<evidence type="ECO:0000256" key="3">
    <source>
        <dbReference type="ARBA" id="ARBA00023237"/>
    </source>
</evidence>
<dbReference type="InterPro" id="IPR037066">
    <property type="entry name" value="Plug_dom_sf"/>
</dbReference>
<comment type="caution">
    <text evidence="5">The sequence shown here is derived from an EMBL/GenBank/DDBJ whole genome shotgun (WGS) entry which is preliminary data.</text>
</comment>
<sequence length="898" mass="99670">MRTTQPHWAKPRMSLLAVTIAALLSSAAVVAAETASAAAEAKSTADPSEAQGSSAVEPLERIIVKGHRYAPESLTLAGEYNLSRDYLDGLPQGNGNITDMLLTLPGVQSSDSALSADLQGEIRAQLLSISGAQPWQTGFYFNGVNNNSRLDPAASSASPAQINDVQGHPQATFINQSLVDNVTVYDSNVPARFGGFAGGVVDVQPRQRMPREPSVTLSYRGSESSWNQYRVIDERDYNGEDAAQTDSEAFEAPQFSKRTLSLSASTPIGADYALDLALSRTTSTMTEYSLRQNEPTARESVSARLALTSYAWGLDEVRLSATHSPYEGGYLLTDVKDSRFDIEGGGQTLLISARHKEGAALFRSSLSYATSQNSRTAPNVYLPWYRAAGKSWGLNVGEVPFSVEGGYGDIDKEQQTLTWRGSAKFDAWSWGNSDHQLELGLESNYLELSRRRTETGLVYNAPFRDANIDCRGMTLDCIEQTYAVPLDVLAERLGGSIDFANPEHLQAYQENLLTRGQFFQYRRVYPLEYIDVQLQEYAAYLEHNVSLANWEFNLGLRADYDDFLGNLNLAPRLQAGVDIGSARLVVGANRYYSANVLTYKIREQQRGYITQYRSLNNGVVQDWRTSAQAPRYRYSFDNIDTPYSDEATLAWKQRIAGGVFSIKAVQRWRRDLLTRADAIDRDGYTEILQGNEGEGSHQRLTLSYQRDFGRHGLWAHTSFTENESSAESYDDSVDAVPEDEIVFLQTTGDDGRSNFRLLSFDDLTRRQDDFSRPLTATVSLRSDWFDGFSSTLIANYVGTYESAEATGALREISRGDEICSECDINALSYAVYKVVERPARTLLNANFEYELKLGTAHDINLSFEVSNLLNSRTYSVGPGLAGIETGRSFWFGVSYAWR</sequence>
<proteinExistence type="predicted"/>
<keyword evidence="4" id="KW-0732">Signal</keyword>
<reference evidence="6" key="1">
    <citation type="journal article" date="2018" name="Front. Microbiol.">
        <title>Genome-Based Analysis Reveals the Taxonomy and Diversity of the Family Idiomarinaceae.</title>
        <authorList>
            <person name="Liu Y."/>
            <person name="Lai Q."/>
            <person name="Shao Z."/>
        </authorList>
    </citation>
    <scope>NUCLEOTIDE SEQUENCE [LARGE SCALE GENOMIC DNA]</scope>
    <source>
        <strain evidence="6">CVS-6</strain>
    </source>
</reference>
<dbReference type="EMBL" id="PIPY01000005">
    <property type="protein sequence ID" value="RUO61804.1"/>
    <property type="molecule type" value="Genomic_DNA"/>
</dbReference>
<feature type="chain" id="PRO_5019189995" evidence="4">
    <location>
        <begin position="32"/>
        <end position="898"/>
    </location>
</feature>
<gene>
    <name evidence="5" type="ORF">CWI71_05435</name>
</gene>
<evidence type="ECO:0000256" key="1">
    <source>
        <dbReference type="ARBA" id="ARBA00004442"/>
    </source>
</evidence>
<keyword evidence="3" id="KW-0998">Cell outer membrane</keyword>
<dbReference type="Gene3D" id="2.40.170.20">
    <property type="entry name" value="TonB-dependent receptor, beta-barrel domain"/>
    <property type="match status" value="1"/>
</dbReference>
<evidence type="ECO:0000256" key="4">
    <source>
        <dbReference type="SAM" id="SignalP"/>
    </source>
</evidence>
<dbReference type="Proteomes" id="UP000288259">
    <property type="component" value="Unassembled WGS sequence"/>
</dbReference>
<dbReference type="SUPFAM" id="SSF56935">
    <property type="entry name" value="Porins"/>
    <property type="match status" value="1"/>
</dbReference>
<comment type="subcellular location">
    <subcellularLocation>
        <location evidence="1">Cell outer membrane</location>
    </subcellularLocation>
</comment>
<evidence type="ECO:0000313" key="5">
    <source>
        <dbReference type="EMBL" id="RUO61804.1"/>
    </source>
</evidence>
<evidence type="ECO:0000256" key="2">
    <source>
        <dbReference type="ARBA" id="ARBA00023136"/>
    </source>
</evidence>
<organism evidence="5 6">
    <name type="scientific">Pseudidiomarina insulisalsae</name>
    <dbReference type="NCBI Taxonomy" id="575789"/>
    <lineage>
        <taxon>Bacteria</taxon>
        <taxon>Pseudomonadati</taxon>
        <taxon>Pseudomonadota</taxon>
        <taxon>Gammaproteobacteria</taxon>
        <taxon>Alteromonadales</taxon>
        <taxon>Idiomarinaceae</taxon>
        <taxon>Pseudidiomarina</taxon>
    </lineage>
</organism>
<keyword evidence="2" id="KW-0472">Membrane</keyword>
<keyword evidence="6" id="KW-1185">Reference proteome</keyword>
<dbReference type="InterPro" id="IPR036942">
    <property type="entry name" value="Beta-barrel_TonB_sf"/>
</dbReference>
<dbReference type="Gene3D" id="2.170.130.10">
    <property type="entry name" value="TonB-dependent receptor, plug domain"/>
    <property type="match status" value="1"/>
</dbReference>
<accession>A0A432YLG2</accession>
<dbReference type="GO" id="GO:0009279">
    <property type="term" value="C:cell outer membrane"/>
    <property type="evidence" value="ECO:0007669"/>
    <property type="project" value="UniProtKB-SubCell"/>
</dbReference>
<name>A0A432YLG2_9GAMM</name>
<protein>
    <submittedName>
        <fullName evidence="5">Uncharacterized protein</fullName>
    </submittedName>
</protein>
<evidence type="ECO:0000313" key="6">
    <source>
        <dbReference type="Proteomes" id="UP000288259"/>
    </source>
</evidence>
<dbReference type="RefSeq" id="WP_126754264.1">
    <property type="nucleotide sequence ID" value="NZ_PIPY01000005.1"/>
</dbReference>
<feature type="signal peptide" evidence="4">
    <location>
        <begin position="1"/>
        <end position="31"/>
    </location>
</feature>
<dbReference type="OrthoDB" id="9766643at2"/>